<organism evidence="2">
    <name type="scientific">uncultured Dehalococcoidia bacterium</name>
    <dbReference type="NCBI Taxonomy" id="498747"/>
    <lineage>
        <taxon>Bacteria</taxon>
        <taxon>Bacillati</taxon>
        <taxon>Chloroflexota</taxon>
        <taxon>Dehalococcoidia</taxon>
        <taxon>environmental samples</taxon>
    </lineage>
</organism>
<dbReference type="SUPFAM" id="SSF54637">
    <property type="entry name" value="Thioesterase/thiol ester dehydrase-isomerase"/>
    <property type="match status" value="1"/>
</dbReference>
<dbReference type="Pfam" id="PF13452">
    <property type="entry name" value="FAS1_DH_region"/>
    <property type="match status" value="1"/>
</dbReference>
<dbReference type="CDD" id="cd03441">
    <property type="entry name" value="R_hydratase_like"/>
    <property type="match status" value="1"/>
</dbReference>
<reference evidence="2" key="1">
    <citation type="submission" date="2020-10" db="EMBL/GenBank/DDBJ databases">
        <title>Diverse heliorhodopsins detected via functional metagenomics in peat lake Actinobacteria, Chloroflexi and Archaea.</title>
        <authorList>
            <person name="Chazan A."/>
            <person name="Rozenberg A."/>
            <person name="Tahan R."/>
            <person name="Mannen K."/>
            <person name="Nagata T."/>
            <person name="Yaish S."/>
            <person name="Larom S."/>
            <person name="Kandori H."/>
            <person name="Inoue K."/>
            <person name="Beja O."/>
            <person name="Pushkarev A."/>
        </authorList>
    </citation>
    <scope>NUCLEOTIDE SEQUENCE</scope>
</reference>
<name>A0A871Y7M5_9CHLR</name>
<dbReference type="EMBL" id="MW122882">
    <property type="protein sequence ID" value="QOV09050.1"/>
    <property type="molecule type" value="Genomic_DNA"/>
</dbReference>
<evidence type="ECO:0000313" key="2">
    <source>
        <dbReference type="EMBL" id="QOV09050.1"/>
    </source>
</evidence>
<protein>
    <recommendedName>
        <fullName evidence="1">FAS1-like dehydratase domain-containing protein</fullName>
    </recommendedName>
</protein>
<accession>A0A871Y7M5</accession>
<dbReference type="InterPro" id="IPR039569">
    <property type="entry name" value="FAS1-like_DH_region"/>
</dbReference>
<dbReference type="Gene3D" id="3.10.129.10">
    <property type="entry name" value="Hotdog Thioesterase"/>
    <property type="match status" value="1"/>
</dbReference>
<gene>
    <name evidence="2" type="ORF">HULAa30F3_00003</name>
</gene>
<sequence>MTQEHVITEQEFEARMTPEERSLFDDYKSKVGKEFVFAPRHPMFYYWGMEDPVQWSSIKRWATITEDFNPLWFDKEYAKNTRWGGVIAPPFYLLALDDPIAQGEDIVSKVYYPNNTMARDKYPTFRGAMVADSEYEFGEPIRPGDKITASYRCSDPFWKMGSKFRLLFLPGESTYTNQNGKMVAIGRGKGVYMFKA</sequence>
<dbReference type="AlphaFoldDB" id="A0A871Y7M5"/>
<evidence type="ECO:0000259" key="1">
    <source>
        <dbReference type="Pfam" id="PF13452"/>
    </source>
</evidence>
<feature type="domain" description="FAS1-like dehydratase" evidence="1">
    <location>
        <begin position="50"/>
        <end position="184"/>
    </location>
</feature>
<dbReference type="InterPro" id="IPR029069">
    <property type="entry name" value="HotDog_dom_sf"/>
</dbReference>
<proteinExistence type="predicted"/>